<dbReference type="EMBL" id="ML993587">
    <property type="protein sequence ID" value="KAF2169602.1"/>
    <property type="molecule type" value="Genomic_DNA"/>
</dbReference>
<dbReference type="PANTHER" id="PTHR43248">
    <property type="entry name" value="2-SUCCINYL-6-HYDROXY-2,4-CYCLOHEXADIENE-1-CARBOXYLATE SYNTHASE"/>
    <property type="match status" value="1"/>
</dbReference>
<keyword evidence="2" id="KW-0378">Hydrolase</keyword>
<feature type="domain" description="Peptidase S33 tripeptidyl aminopeptidase-like C-terminal" evidence="5">
    <location>
        <begin position="388"/>
        <end position="478"/>
    </location>
</feature>
<dbReference type="Proteomes" id="UP000799537">
    <property type="component" value="Unassembled WGS sequence"/>
</dbReference>
<keyword evidence="7" id="KW-1185">Reference proteome</keyword>
<accession>A0A6A6CUV0</accession>
<evidence type="ECO:0000313" key="6">
    <source>
        <dbReference type="EMBL" id="KAF2169602.1"/>
    </source>
</evidence>
<dbReference type="InterPro" id="IPR051601">
    <property type="entry name" value="Serine_prot/Carboxylest_S33"/>
</dbReference>
<organism evidence="6 7">
    <name type="scientific">Zasmidium cellare ATCC 36951</name>
    <dbReference type="NCBI Taxonomy" id="1080233"/>
    <lineage>
        <taxon>Eukaryota</taxon>
        <taxon>Fungi</taxon>
        <taxon>Dikarya</taxon>
        <taxon>Ascomycota</taxon>
        <taxon>Pezizomycotina</taxon>
        <taxon>Dothideomycetes</taxon>
        <taxon>Dothideomycetidae</taxon>
        <taxon>Mycosphaerellales</taxon>
        <taxon>Mycosphaerellaceae</taxon>
        <taxon>Zasmidium</taxon>
    </lineage>
</organism>
<proteinExistence type="inferred from homology"/>
<dbReference type="GO" id="GO:0016787">
    <property type="term" value="F:hydrolase activity"/>
    <property type="evidence" value="ECO:0007669"/>
    <property type="project" value="UniProtKB-KW"/>
</dbReference>
<dbReference type="Pfam" id="PF08386">
    <property type="entry name" value="Abhydrolase_4"/>
    <property type="match status" value="1"/>
</dbReference>
<comment type="similarity">
    <text evidence="1">Belongs to the peptidase S33 family.</text>
</comment>
<dbReference type="RefSeq" id="XP_033670491.1">
    <property type="nucleotide sequence ID" value="XM_033805189.1"/>
</dbReference>
<dbReference type="InterPro" id="IPR013595">
    <property type="entry name" value="Pept_S33_TAP-like_C"/>
</dbReference>
<evidence type="ECO:0000256" key="3">
    <source>
        <dbReference type="SAM" id="SignalP"/>
    </source>
</evidence>
<feature type="domain" description="AB hydrolase-1" evidence="4">
    <location>
        <begin position="95"/>
        <end position="264"/>
    </location>
</feature>
<feature type="signal peptide" evidence="3">
    <location>
        <begin position="1"/>
        <end position="25"/>
    </location>
</feature>
<dbReference type="SUPFAM" id="SSF53474">
    <property type="entry name" value="alpha/beta-Hydrolases"/>
    <property type="match status" value="1"/>
</dbReference>
<dbReference type="InterPro" id="IPR029058">
    <property type="entry name" value="AB_hydrolase_fold"/>
</dbReference>
<gene>
    <name evidence="6" type="ORF">M409DRAFT_20015</name>
</gene>
<evidence type="ECO:0000259" key="5">
    <source>
        <dbReference type="Pfam" id="PF08386"/>
    </source>
</evidence>
<reference evidence="6" key="1">
    <citation type="journal article" date="2020" name="Stud. Mycol.">
        <title>101 Dothideomycetes genomes: a test case for predicting lifestyles and emergence of pathogens.</title>
        <authorList>
            <person name="Haridas S."/>
            <person name="Albert R."/>
            <person name="Binder M."/>
            <person name="Bloem J."/>
            <person name="Labutti K."/>
            <person name="Salamov A."/>
            <person name="Andreopoulos B."/>
            <person name="Baker S."/>
            <person name="Barry K."/>
            <person name="Bills G."/>
            <person name="Bluhm B."/>
            <person name="Cannon C."/>
            <person name="Castanera R."/>
            <person name="Culley D."/>
            <person name="Daum C."/>
            <person name="Ezra D."/>
            <person name="Gonzalez J."/>
            <person name="Henrissat B."/>
            <person name="Kuo A."/>
            <person name="Liang C."/>
            <person name="Lipzen A."/>
            <person name="Lutzoni F."/>
            <person name="Magnuson J."/>
            <person name="Mondo S."/>
            <person name="Nolan M."/>
            <person name="Ohm R."/>
            <person name="Pangilinan J."/>
            <person name="Park H.-J."/>
            <person name="Ramirez L."/>
            <person name="Alfaro M."/>
            <person name="Sun H."/>
            <person name="Tritt A."/>
            <person name="Yoshinaga Y."/>
            <person name="Zwiers L.-H."/>
            <person name="Turgeon B."/>
            <person name="Goodwin S."/>
            <person name="Spatafora J."/>
            <person name="Crous P."/>
            <person name="Grigoriev I."/>
        </authorList>
    </citation>
    <scope>NUCLEOTIDE SEQUENCE</scope>
    <source>
        <strain evidence="6">ATCC 36951</strain>
    </source>
</reference>
<dbReference type="InterPro" id="IPR000073">
    <property type="entry name" value="AB_hydrolase_1"/>
</dbReference>
<dbReference type="Gene3D" id="3.40.50.1820">
    <property type="entry name" value="alpha/beta hydrolase"/>
    <property type="match status" value="1"/>
</dbReference>
<sequence>MSILTYLLTALWPLHSAALPSQASAVPSIPHNSLSRATNETTIFWSNCTGLKTKLNLECANITVPLDWDRRSSHENITLALARIPCTEPASRVGTLVFNPGGPGEGAIGSLGVFSDNIKKYFDLVAMDPRGTGRSDKFKCPRRQFFCPKGFPQTETEYEALANVARDLEAVRIALGEGKLNFVGFSYGAQLAVTYAELFPTNFRAMMIDGVSDNTVSQLETSMRHVNGYREGFERFATWCDSSLACMLHGRHVHKILDQALVKAGDDANCLSDNLAMWIIEGWWGALAERLAIAAGEDDIVARYSSRLMATFSDLPKRPSYTYNYTELSPPCESHVQSERARMAHIAVHCLDAPLTSPSLSDFTQQQRIIDASNSSLKDFGADKELAATCIGWPFPPRNPSHRLNFSVEIPPILVVNSLHDYRTPYAGAVNIQNQLPSSVLLTTKVNSHCSYDYEGSPATSVMEEYMINGKLPVPGTVLDT</sequence>
<evidence type="ECO:0000256" key="2">
    <source>
        <dbReference type="ARBA" id="ARBA00022801"/>
    </source>
</evidence>
<dbReference type="Pfam" id="PF00561">
    <property type="entry name" value="Abhydrolase_1"/>
    <property type="match status" value="1"/>
</dbReference>
<evidence type="ECO:0000256" key="1">
    <source>
        <dbReference type="ARBA" id="ARBA00010088"/>
    </source>
</evidence>
<dbReference type="GeneID" id="54558461"/>
<keyword evidence="3" id="KW-0732">Signal</keyword>
<protein>
    <submittedName>
        <fullName evidence="6">Uncharacterized protein</fullName>
    </submittedName>
</protein>
<dbReference type="AlphaFoldDB" id="A0A6A6CUV0"/>
<evidence type="ECO:0000313" key="7">
    <source>
        <dbReference type="Proteomes" id="UP000799537"/>
    </source>
</evidence>
<feature type="chain" id="PRO_5025613126" evidence="3">
    <location>
        <begin position="26"/>
        <end position="481"/>
    </location>
</feature>
<dbReference type="PANTHER" id="PTHR43248:SF30">
    <property type="entry name" value="AB HYDROLASE-1 DOMAIN-CONTAINING PROTEIN"/>
    <property type="match status" value="1"/>
</dbReference>
<dbReference type="OrthoDB" id="425534at2759"/>
<evidence type="ECO:0000259" key="4">
    <source>
        <dbReference type="Pfam" id="PF00561"/>
    </source>
</evidence>
<name>A0A6A6CUV0_ZASCE</name>